<sequence length="785" mass="87753">MNKKILKTLEYKKIKTQIRDYLATDLGKLELDQLFPTSDPDLIQQQLDETDDGVHLDRLNQPLPLPRLVAVDQPLKRLEIGANLNGKELAQFSQILQTVQRINQFFTELESDHVELLTLYSLNEQLVALPELNQRLLQSVDATGWLLDTASQQLQQLRHQIEQTQATIKTKMNGYIHGKRAKYLSDTVITIRDDRYVIPVKAEAKQQFGGIVHDQSASGQTLYVEPQAVVELNNQLRFQQKAALQEEKRILAELSDELRPEGAHLAANATQLGHLDLINAKARYARFLHATKPKLSIRNEVHLKTARHPLISLDRVVGNSIELNQDCRQLIITGPNTGGKTITMKTLGLLQLMAQSGLFIAADEGSQVGVFDEVFADIGDEQSIEQNLSTFSSHLDNIIQILQQTTARSLVLIDELGAGTDPSEGAALAMAILDAIERLHSTVLATTHYPELKAYAYNHVATENASMEFDEETLRPTYRLLMGVPGQSNALQIARRLGLSEQIVNQATAYTDETDQDLNRMITELTQQTRLAHERSTQLAEKLKATTELQQELQDHFGQFQAQREQLVNQAKREANQLVTKTKREAQAVIDDLHQKQRDLQGGVKENEIIADQGKLNALEQQPALRKNRVLKRSKAKQTLRVGDDVLVKNYGQQGVLLRKLGQQNWEVQLGILKMKVAESNLEKQGTRQQPAKGTPMVRRTKSAAVPTTLDLRGVRYDDAMHRLDQYLDAALLAGYPTVTIVHGKGTGALRTGVTKILSRHRQVQKFSFAPPSAGGDGATVVTFK</sequence>
<organism evidence="12 13">
    <name type="scientific">Fructilactobacillus florum DSM 22689 = JCM 16035</name>
    <dbReference type="NCBI Taxonomy" id="1423745"/>
    <lineage>
        <taxon>Bacteria</taxon>
        <taxon>Bacillati</taxon>
        <taxon>Bacillota</taxon>
        <taxon>Bacilli</taxon>
        <taxon>Lactobacillales</taxon>
        <taxon>Lactobacillaceae</taxon>
        <taxon>Fructilactobacillus</taxon>
    </lineage>
</organism>
<reference evidence="12 13" key="1">
    <citation type="journal article" date="2015" name="Genome Announc.">
        <title>Expanding the biotechnology potential of lactobacilli through comparative genomics of 213 strains and associated genera.</title>
        <authorList>
            <person name="Sun Z."/>
            <person name="Harris H.M."/>
            <person name="McCann A."/>
            <person name="Guo C."/>
            <person name="Argimon S."/>
            <person name="Zhang W."/>
            <person name="Yang X."/>
            <person name="Jeffery I.B."/>
            <person name="Cooney J.C."/>
            <person name="Kagawa T.F."/>
            <person name="Liu W."/>
            <person name="Song Y."/>
            <person name="Salvetti E."/>
            <person name="Wrobel A."/>
            <person name="Rasinkangas P."/>
            <person name="Parkhill J."/>
            <person name="Rea M.C."/>
            <person name="O'Sullivan O."/>
            <person name="Ritari J."/>
            <person name="Douillard F.P."/>
            <person name="Paul Ross R."/>
            <person name="Yang R."/>
            <person name="Briner A.E."/>
            <person name="Felis G.E."/>
            <person name="de Vos W.M."/>
            <person name="Barrangou R."/>
            <person name="Klaenhammer T.R."/>
            <person name="Caufield P.W."/>
            <person name="Cui Y."/>
            <person name="Zhang H."/>
            <person name="O'Toole P.W."/>
        </authorList>
    </citation>
    <scope>NUCLEOTIDE SEQUENCE [LARGE SCALE GENOMIC DNA]</scope>
    <source>
        <strain evidence="12 13">DSM 22689</strain>
    </source>
</reference>
<dbReference type="RefSeq" id="WP_009166566.1">
    <property type="nucleotide sequence ID" value="NZ_AYZI01000001.1"/>
</dbReference>
<keyword evidence="7 9" id="KW-0694">RNA-binding</keyword>
<dbReference type="EMBL" id="AYZI01000001">
    <property type="protein sequence ID" value="KRM92410.1"/>
    <property type="molecule type" value="Genomic_DNA"/>
</dbReference>
<dbReference type="PANTHER" id="PTHR48466:SF2">
    <property type="entry name" value="OS10G0509000 PROTEIN"/>
    <property type="match status" value="1"/>
</dbReference>
<evidence type="ECO:0000313" key="12">
    <source>
        <dbReference type="EMBL" id="KRM92410.1"/>
    </source>
</evidence>
<proteinExistence type="inferred from homology"/>
<comment type="similarity">
    <text evidence="9">Belongs to the DNA mismatch repair MutS family. MutS2 subfamily.</text>
</comment>
<dbReference type="GO" id="GO:0072344">
    <property type="term" value="P:rescue of stalled ribosome"/>
    <property type="evidence" value="ECO:0007669"/>
    <property type="project" value="UniProtKB-UniRule"/>
</dbReference>
<protein>
    <recommendedName>
        <fullName evidence="9">Endonuclease MutS2</fullName>
        <ecNumber evidence="9">3.1.-.-</ecNumber>
    </recommendedName>
    <alternativeName>
        <fullName evidence="9">Ribosome-associated protein quality control-upstream factor</fullName>
        <shortName evidence="9">RQC-upstream factor</shortName>
        <shortName evidence="9">RqcU</shortName>
        <ecNumber evidence="9">3.6.4.-</ecNumber>
    </alternativeName>
</protein>
<dbReference type="Pfam" id="PF01713">
    <property type="entry name" value="Smr"/>
    <property type="match status" value="1"/>
</dbReference>
<keyword evidence="3 9" id="KW-0547">Nucleotide-binding</keyword>
<dbReference type="PIRSF" id="PIRSF005814">
    <property type="entry name" value="MutS_YshD"/>
    <property type="match status" value="1"/>
</dbReference>
<dbReference type="PANTHER" id="PTHR48466">
    <property type="entry name" value="OS10G0509000 PROTEIN-RELATED"/>
    <property type="match status" value="1"/>
</dbReference>
<dbReference type="SMART" id="SM00463">
    <property type="entry name" value="SMR"/>
    <property type="match status" value="1"/>
</dbReference>
<dbReference type="Proteomes" id="UP000051586">
    <property type="component" value="Unassembled WGS sequence"/>
</dbReference>
<dbReference type="InterPro" id="IPR000432">
    <property type="entry name" value="DNA_mismatch_repair_MutS_C"/>
</dbReference>
<dbReference type="SUPFAM" id="SSF52540">
    <property type="entry name" value="P-loop containing nucleoside triphosphate hydrolases"/>
    <property type="match status" value="1"/>
</dbReference>
<keyword evidence="6 9" id="KW-0067">ATP-binding</keyword>
<dbReference type="GO" id="GO:0006298">
    <property type="term" value="P:mismatch repair"/>
    <property type="evidence" value="ECO:0007669"/>
    <property type="project" value="InterPro"/>
</dbReference>
<evidence type="ECO:0000256" key="10">
    <source>
        <dbReference type="SAM" id="MobiDB-lite"/>
    </source>
</evidence>
<evidence type="ECO:0000256" key="2">
    <source>
        <dbReference type="ARBA" id="ARBA00022730"/>
    </source>
</evidence>
<dbReference type="GO" id="GO:0004519">
    <property type="term" value="F:endonuclease activity"/>
    <property type="evidence" value="ECO:0007669"/>
    <property type="project" value="UniProtKB-UniRule"/>
</dbReference>
<dbReference type="InterPro" id="IPR046893">
    <property type="entry name" value="MSSS"/>
</dbReference>
<dbReference type="CDD" id="cd03280">
    <property type="entry name" value="ABC_MutS2"/>
    <property type="match status" value="1"/>
</dbReference>
<comment type="function">
    <text evidence="9">Endonuclease that is involved in the suppression of homologous recombination and thus may have a key role in the control of bacterial genetic diversity.</text>
</comment>
<dbReference type="Pfam" id="PF00488">
    <property type="entry name" value="MutS_V"/>
    <property type="match status" value="1"/>
</dbReference>
<keyword evidence="5 9" id="KW-0378">Hydrolase</keyword>
<evidence type="ECO:0000256" key="5">
    <source>
        <dbReference type="ARBA" id="ARBA00022801"/>
    </source>
</evidence>
<dbReference type="GO" id="GO:0140664">
    <property type="term" value="F:ATP-dependent DNA damage sensor activity"/>
    <property type="evidence" value="ECO:0007669"/>
    <property type="project" value="InterPro"/>
</dbReference>
<dbReference type="InterPro" id="IPR045076">
    <property type="entry name" value="MutS"/>
</dbReference>
<evidence type="ECO:0000256" key="1">
    <source>
        <dbReference type="ARBA" id="ARBA00022722"/>
    </source>
</evidence>
<dbReference type="GO" id="GO:0005524">
    <property type="term" value="F:ATP binding"/>
    <property type="evidence" value="ECO:0007669"/>
    <property type="project" value="UniProtKB-UniRule"/>
</dbReference>
<dbReference type="GO" id="GO:0019843">
    <property type="term" value="F:rRNA binding"/>
    <property type="evidence" value="ECO:0007669"/>
    <property type="project" value="UniProtKB-UniRule"/>
</dbReference>
<dbReference type="InterPro" id="IPR007696">
    <property type="entry name" value="DNA_mismatch_repair_MutS_core"/>
</dbReference>
<evidence type="ECO:0000313" key="13">
    <source>
        <dbReference type="Proteomes" id="UP000051586"/>
    </source>
</evidence>
<accession>A0A0R2CMA8</accession>
<dbReference type="GO" id="GO:0045910">
    <property type="term" value="P:negative regulation of DNA recombination"/>
    <property type="evidence" value="ECO:0007669"/>
    <property type="project" value="InterPro"/>
</dbReference>
<dbReference type="NCBIfam" id="TIGR01069">
    <property type="entry name" value="mutS2"/>
    <property type="match status" value="1"/>
</dbReference>
<dbReference type="InterPro" id="IPR036063">
    <property type="entry name" value="Smr_dom_sf"/>
</dbReference>
<dbReference type="GO" id="GO:0016887">
    <property type="term" value="F:ATP hydrolysis activity"/>
    <property type="evidence" value="ECO:0007669"/>
    <property type="project" value="InterPro"/>
</dbReference>
<evidence type="ECO:0000256" key="9">
    <source>
        <dbReference type="HAMAP-Rule" id="MF_00092"/>
    </source>
</evidence>
<dbReference type="PROSITE" id="PS00486">
    <property type="entry name" value="DNA_MISMATCH_REPAIR_2"/>
    <property type="match status" value="1"/>
</dbReference>
<comment type="subunit">
    <text evidence="9">Homodimer. Binds to stalled ribosomes, contacting rRNA.</text>
</comment>
<dbReference type="InterPro" id="IPR002625">
    <property type="entry name" value="Smr_dom"/>
</dbReference>
<keyword evidence="2 9" id="KW-0699">rRNA-binding</keyword>
<dbReference type="AlphaFoldDB" id="A0A0R2CMA8"/>
<evidence type="ECO:0000256" key="6">
    <source>
        <dbReference type="ARBA" id="ARBA00022840"/>
    </source>
</evidence>
<feature type="domain" description="Smr" evidence="11">
    <location>
        <begin position="710"/>
        <end position="785"/>
    </location>
</feature>
<feature type="binding site" evidence="9">
    <location>
        <begin position="334"/>
        <end position="341"/>
    </location>
    <ligand>
        <name>ATP</name>
        <dbReference type="ChEBI" id="CHEBI:30616"/>
    </ligand>
</feature>
<comment type="function">
    <text evidence="9">Acts as a ribosome collision sensor, splitting the ribosome into its 2 subunits. Detects stalled/collided 70S ribosomes which it binds and splits by an ATP-hydrolysis driven conformational change. Acts upstream of the ribosome quality control system (RQC), a ribosome-associated complex that mediates the extraction of incompletely synthesized nascent chains from stalled ribosomes and their subsequent degradation. Probably generates substrates for RQC.</text>
</comment>
<evidence type="ECO:0000256" key="3">
    <source>
        <dbReference type="ARBA" id="ARBA00022741"/>
    </source>
</evidence>
<dbReference type="InterPro" id="IPR005747">
    <property type="entry name" value="MutS2"/>
</dbReference>
<dbReference type="GO" id="GO:0030983">
    <property type="term" value="F:mismatched DNA binding"/>
    <property type="evidence" value="ECO:0007669"/>
    <property type="project" value="InterPro"/>
</dbReference>
<dbReference type="PROSITE" id="PS50828">
    <property type="entry name" value="SMR"/>
    <property type="match status" value="1"/>
</dbReference>
<dbReference type="InterPro" id="IPR027417">
    <property type="entry name" value="P-loop_NTPase"/>
</dbReference>
<dbReference type="SMART" id="SM00534">
    <property type="entry name" value="MUTSac"/>
    <property type="match status" value="1"/>
</dbReference>
<evidence type="ECO:0000259" key="11">
    <source>
        <dbReference type="PROSITE" id="PS50828"/>
    </source>
</evidence>
<evidence type="ECO:0000256" key="8">
    <source>
        <dbReference type="ARBA" id="ARBA00023125"/>
    </source>
</evidence>
<name>A0A0R2CMA8_9LACO</name>
<dbReference type="Gene3D" id="3.40.50.300">
    <property type="entry name" value="P-loop containing nucleotide triphosphate hydrolases"/>
    <property type="match status" value="1"/>
</dbReference>
<evidence type="ECO:0000256" key="4">
    <source>
        <dbReference type="ARBA" id="ARBA00022759"/>
    </source>
</evidence>
<keyword evidence="8 9" id="KW-0238">DNA-binding</keyword>
<dbReference type="Gene3D" id="3.30.1370.110">
    <property type="match status" value="1"/>
</dbReference>
<dbReference type="SUPFAM" id="SSF48334">
    <property type="entry name" value="DNA repair protein MutS, domain III"/>
    <property type="match status" value="1"/>
</dbReference>
<dbReference type="FunFam" id="3.40.50.300:FF:000830">
    <property type="entry name" value="Endonuclease MutS2"/>
    <property type="match status" value="1"/>
</dbReference>
<dbReference type="EC" id="3.6.4.-" evidence="9"/>
<dbReference type="HAMAP" id="MF_00092">
    <property type="entry name" value="MutS2"/>
    <property type="match status" value="1"/>
</dbReference>
<dbReference type="Pfam" id="PF20297">
    <property type="entry name" value="MSSS"/>
    <property type="match status" value="1"/>
</dbReference>
<dbReference type="PATRIC" id="fig|1423745.4.peg.26"/>
<dbReference type="SMART" id="SM00533">
    <property type="entry name" value="MUTSd"/>
    <property type="match status" value="1"/>
</dbReference>
<gene>
    <name evidence="9" type="primary">mutS2</name>
    <name evidence="9" type="synonym">rqcU</name>
    <name evidence="12" type="ORF">FC87_GL000022</name>
</gene>
<dbReference type="GO" id="GO:0043023">
    <property type="term" value="F:ribosomal large subunit binding"/>
    <property type="evidence" value="ECO:0007669"/>
    <property type="project" value="UniProtKB-UniRule"/>
</dbReference>
<keyword evidence="4 9" id="KW-0255">Endonuclease</keyword>
<keyword evidence="1 9" id="KW-0540">Nuclease</keyword>
<feature type="region of interest" description="Disordered" evidence="10">
    <location>
        <begin position="683"/>
        <end position="703"/>
    </location>
</feature>
<dbReference type="STRING" id="1423745.GCA_001311215_00647"/>
<dbReference type="EC" id="3.1.-.-" evidence="9"/>
<dbReference type="InterPro" id="IPR036187">
    <property type="entry name" value="DNA_mismatch_repair_MutS_sf"/>
</dbReference>
<comment type="caution">
    <text evidence="12">The sequence shown here is derived from an EMBL/GenBank/DDBJ whole genome shotgun (WGS) entry which is preliminary data.</text>
</comment>
<dbReference type="SUPFAM" id="SSF160443">
    <property type="entry name" value="SMR domain-like"/>
    <property type="match status" value="1"/>
</dbReference>
<evidence type="ECO:0000256" key="7">
    <source>
        <dbReference type="ARBA" id="ARBA00022884"/>
    </source>
</evidence>